<dbReference type="SMART" id="SM00990">
    <property type="entry name" value="VRR_NUC"/>
    <property type="match status" value="1"/>
</dbReference>
<keyword evidence="3" id="KW-0479">Metal-binding</keyword>
<evidence type="ECO:0000256" key="2">
    <source>
        <dbReference type="ARBA" id="ARBA00022722"/>
    </source>
</evidence>
<dbReference type="InterPro" id="IPR014883">
    <property type="entry name" value="VRR_NUC"/>
</dbReference>
<evidence type="ECO:0000313" key="8">
    <source>
        <dbReference type="Proteomes" id="UP000679575"/>
    </source>
</evidence>
<evidence type="ECO:0000256" key="5">
    <source>
        <dbReference type="ARBA" id="ARBA00022842"/>
    </source>
</evidence>
<keyword evidence="8" id="KW-1185">Reference proteome</keyword>
<dbReference type="InterPro" id="IPR033315">
    <property type="entry name" value="Fan1-like"/>
</dbReference>
<comment type="cofactor">
    <cofactor evidence="1">
        <name>Mg(2+)</name>
        <dbReference type="ChEBI" id="CHEBI:18420"/>
    </cofactor>
</comment>
<accession>A0ABX7YX80</accession>
<dbReference type="PANTHER" id="PTHR15749">
    <property type="entry name" value="FANCONI-ASSOCIATED NUCLEASE 1"/>
    <property type="match status" value="1"/>
</dbReference>
<proteinExistence type="predicted"/>
<dbReference type="Pfam" id="PF08774">
    <property type="entry name" value="VRR_NUC"/>
    <property type="match status" value="1"/>
</dbReference>
<name>A0ABX7YX80_9GAMM</name>
<dbReference type="Proteomes" id="UP000679575">
    <property type="component" value="Chromosome"/>
</dbReference>
<dbReference type="RefSeq" id="WP_212596413.1">
    <property type="nucleotide sequence ID" value="NZ_CP073587.1"/>
</dbReference>
<sequence>MTETAATPSLLPADYYLHNFEQMLASVTTRYLDIFPAEQQLALQRYQSLPDSSKMLLVRLLSRKGEWFRLDKLQYQEIGDINAAMQPLLQSELLQQALPPLEIWFTSVTLPELKTLFDDIGVPWFKRDLSKQQLWELLRTMPPSQAELSLWQQRQGLCWLQLHCQPLLELLLLLYFGNRYQDLSQFVLSDLGLQRFECYPLVREGRAYHSSSELQTVLSLATLADRWEQLTQQKLPINLAEWLAQVPSPQDNPIVERRRQKLLLKLAREAERQQQLVLAISLYPQCQDWTASERLCRCLIKLKHPQALSAVTALGQHAQNEAQQQTVIRIYKQLTKHFAVQVPLLPYSAPFDMLKPFKPAELRLELPQTSNLRVEFVTRDYYSAQGFDAWYSENSVLCGLFGLAFWDIIFAPVVGVFDNPYQSAPRDMYQPGFSSQRRTLIARRMAQLASGDRSMLHQHFINKQGLVNDWVNWQIFTEPLFKRCMASFPSAFLLAVFQRILRDPAHYRSGHPDLLLFDADGAPHFVEVKGPGDKLADHQIYWLRFLADFYPAKVCYVTWQH</sequence>
<evidence type="ECO:0000256" key="4">
    <source>
        <dbReference type="ARBA" id="ARBA00022801"/>
    </source>
</evidence>
<dbReference type="PANTHER" id="PTHR15749:SF4">
    <property type="entry name" value="FANCONI-ASSOCIATED NUCLEASE 1"/>
    <property type="match status" value="1"/>
</dbReference>
<organism evidence="7 8">
    <name type="scientific">Shewanella yunxiaonensis</name>
    <dbReference type="NCBI Taxonomy" id="2829809"/>
    <lineage>
        <taxon>Bacteria</taxon>
        <taxon>Pseudomonadati</taxon>
        <taxon>Pseudomonadota</taxon>
        <taxon>Gammaproteobacteria</taxon>
        <taxon>Alteromonadales</taxon>
        <taxon>Shewanellaceae</taxon>
        <taxon>Shewanella</taxon>
    </lineage>
</organism>
<gene>
    <name evidence="7" type="ORF">KDN34_08465</name>
</gene>
<feature type="domain" description="VRR-NUC" evidence="6">
    <location>
        <begin position="447"/>
        <end position="559"/>
    </location>
</feature>
<reference evidence="7 8" key="1">
    <citation type="submission" date="2021-04" db="EMBL/GenBank/DDBJ databases">
        <title>Novel species identification of genus Shewanella.</title>
        <authorList>
            <person name="Liu G."/>
        </authorList>
    </citation>
    <scope>NUCLEOTIDE SEQUENCE [LARGE SCALE GENOMIC DNA]</scope>
    <source>
        <strain evidence="7 8">FJAT-54481</strain>
    </source>
</reference>
<evidence type="ECO:0000259" key="6">
    <source>
        <dbReference type="SMART" id="SM00990"/>
    </source>
</evidence>
<keyword evidence="2" id="KW-0540">Nuclease</keyword>
<dbReference type="InterPro" id="IPR049125">
    <property type="entry name" value="FAN1-like_WH"/>
</dbReference>
<keyword evidence="5" id="KW-0460">Magnesium</keyword>
<protein>
    <submittedName>
        <fullName evidence="7">VRR-NUC domain-containing protein</fullName>
    </submittedName>
</protein>
<keyword evidence="4" id="KW-0378">Hydrolase</keyword>
<evidence type="ECO:0000256" key="1">
    <source>
        <dbReference type="ARBA" id="ARBA00001946"/>
    </source>
</evidence>
<dbReference type="EMBL" id="CP073587">
    <property type="protein sequence ID" value="QUN07413.1"/>
    <property type="molecule type" value="Genomic_DNA"/>
</dbReference>
<dbReference type="Pfam" id="PF21315">
    <property type="entry name" value="FAN1_HTH"/>
    <property type="match status" value="1"/>
</dbReference>
<evidence type="ECO:0000256" key="3">
    <source>
        <dbReference type="ARBA" id="ARBA00022723"/>
    </source>
</evidence>
<evidence type="ECO:0000313" key="7">
    <source>
        <dbReference type="EMBL" id="QUN07413.1"/>
    </source>
</evidence>